<comment type="caution">
    <text evidence="2">The sequence shown here is derived from an EMBL/GenBank/DDBJ whole genome shotgun (WGS) entry which is preliminary data.</text>
</comment>
<reference evidence="2 3" key="1">
    <citation type="submission" date="2016-07" db="EMBL/GenBank/DDBJ databases">
        <title>Pervasive Adenine N6-methylation of Active Genes in Fungi.</title>
        <authorList>
            <consortium name="DOE Joint Genome Institute"/>
            <person name="Mondo S.J."/>
            <person name="Dannebaum R.O."/>
            <person name="Kuo R.C."/>
            <person name="Labutti K."/>
            <person name="Haridas S."/>
            <person name="Kuo A."/>
            <person name="Salamov A."/>
            <person name="Ahrendt S.R."/>
            <person name="Lipzen A."/>
            <person name="Sullivan W."/>
            <person name="Andreopoulos W.B."/>
            <person name="Clum A."/>
            <person name="Lindquist E."/>
            <person name="Daum C."/>
            <person name="Ramamoorthy G.K."/>
            <person name="Gryganskyi A."/>
            <person name="Culley D."/>
            <person name="Magnuson J.K."/>
            <person name="James T.Y."/>
            <person name="O'Malley M.A."/>
            <person name="Stajich J.E."/>
            <person name="Spatafora J.W."/>
            <person name="Visel A."/>
            <person name="Grigoriev I.V."/>
        </authorList>
    </citation>
    <scope>NUCLEOTIDE SEQUENCE [LARGE SCALE GENOMIC DNA]</scope>
    <source>
        <strain evidence="2 3">62-1032</strain>
    </source>
</reference>
<evidence type="ECO:0000313" key="2">
    <source>
        <dbReference type="EMBL" id="ORY82315.1"/>
    </source>
</evidence>
<gene>
    <name evidence="2" type="ORF">BCR35DRAFT_303701</name>
</gene>
<dbReference type="AlphaFoldDB" id="A0A1Y2FHM9"/>
<proteinExistence type="predicted"/>
<keyword evidence="3" id="KW-1185">Reference proteome</keyword>
<evidence type="ECO:0000313" key="3">
    <source>
        <dbReference type="Proteomes" id="UP000193467"/>
    </source>
</evidence>
<dbReference type="Proteomes" id="UP000193467">
    <property type="component" value="Unassembled WGS sequence"/>
</dbReference>
<accession>A0A1Y2FHM9</accession>
<protein>
    <submittedName>
        <fullName evidence="2">Uncharacterized protein</fullName>
    </submittedName>
</protein>
<sequence length="157" mass="16871">MVVGTSSSQVSLSPALLLLPYRTETDPHSPASFRPARSLSPIAGPDLTNIDPDSHGRRRDYTFLAPTSTRLPHPLSRAIKLHRPASTFGDTNQNRAGRPTSAKLSSAFSFSRAAICCTVLPPSPSYSYTLRRRTAEGVGQPPATLGEGRIGGFLRDL</sequence>
<evidence type="ECO:0000256" key="1">
    <source>
        <dbReference type="SAM" id="MobiDB-lite"/>
    </source>
</evidence>
<feature type="region of interest" description="Disordered" evidence="1">
    <location>
        <begin position="27"/>
        <end position="57"/>
    </location>
</feature>
<dbReference type="InParanoid" id="A0A1Y2FHM9"/>
<organism evidence="2 3">
    <name type="scientific">Leucosporidium creatinivorum</name>
    <dbReference type="NCBI Taxonomy" id="106004"/>
    <lineage>
        <taxon>Eukaryota</taxon>
        <taxon>Fungi</taxon>
        <taxon>Dikarya</taxon>
        <taxon>Basidiomycota</taxon>
        <taxon>Pucciniomycotina</taxon>
        <taxon>Microbotryomycetes</taxon>
        <taxon>Leucosporidiales</taxon>
        <taxon>Leucosporidium</taxon>
    </lineage>
</organism>
<name>A0A1Y2FHM9_9BASI</name>
<dbReference type="EMBL" id="MCGR01000021">
    <property type="protein sequence ID" value="ORY82315.1"/>
    <property type="molecule type" value="Genomic_DNA"/>
</dbReference>